<evidence type="ECO:0000313" key="3">
    <source>
        <dbReference type="Proteomes" id="UP000311919"/>
    </source>
</evidence>
<feature type="region of interest" description="Disordered" evidence="1">
    <location>
        <begin position="1"/>
        <end position="33"/>
    </location>
</feature>
<proteinExistence type="predicted"/>
<dbReference type="Pfam" id="PF14750">
    <property type="entry name" value="INTS2"/>
    <property type="match status" value="1"/>
</dbReference>
<sequence>MPSPTTIMTSSTNLSNTNLTSSSSSVPSDLLSQDTSVSSASYPKLIGSPKLMTTSDLGQNTNISSTVALNTTTTTTVNSSLLSSAQMFGESRTNISPQVVTVNNEECERLCTNMLLTQDSAIVQLLLEYCLPTEDEKKIESEISILREIRIIICTFIHSLFIAQPILAEIIVWQTYPRALIPISAQAIPSLHICLDTVVDVFRMSGDYSKMVFCLDLVSHLAQHYNIQATLDRAAFMVDSLYHFLTVVVSVEERTSLLYECLSSLLRIGSAFPNLAPIIARLLLTVGLMISSTLTYESRSNLLCEFNTLKTNSYSEMNPIDSHMMKELTINELNQLCLIEIMSTLNKLVLQCSAQRHIYYSPELTN</sequence>
<evidence type="ECO:0000313" key="2">
    <source>
        <dbReference type="EMBL" id="TNN13668.1"/>
    </source>
</evidence>
<dbReference type="PANTHER" id="PTHR28608">
    <property type="entry name" value="INTEGRATOR COMPLEX SUBUNIT 2"/>
    <property type="match status" value="1"/>
</dbReference>
<keyword evidence="3" id="KW-1185">Reference proteome</keyword>
<protein>
    <submittedName>
        <fullName evidence="2">Integrator complex subunit 2 isoform 1</fullName>
    </submittedName>
</protein>
<accession>A0A4Z2DB70</accession>
<dbReference type="InterPro" id="IPR029321">
    <property type="entry name" value="INTS2"/>
</dbReference>
<dbReference type="GO" id="GO:0032039">
    <property type="term" value="C:integrator complex"/>
    <property type="evidence" value="ECO:0007669"/>
    <property type="project" value="InterPro"/>
</dbReference>
<dbReference type="OrthoDB" id="70899at2759"/>
<dbReference type="AlphaFoldDB" id="A0A4Z2DB70"/>
<name>A0A4Z2DB70_SCHJA</name>
<dbReference type="GO" id="GO:0034472">
    <property type="term" value="P:snRNA 3'-end processing"/>
    <property type="evidence" value="ECO:0007669"/>
    <property type="project" value="TreeGrafter"/>
</dbReference>
<comment type="caution">
    <text evidence="2">The sequence shown here is derived from an EMBL/GenBank/DDBJ whole genome shotgun (WGS) entry which is preliminary data.</text>
</comment>
<evidence type="ECO:0000256" key="1">
    <source>
        <dbReference type="SAM" id="MobiDB-lite"/>
    </source>
</evidence>
<dbReference type="PANTHER" id="PTHR28608:SF1">
    <property type="entry name" value="INTEGRATOR COMPLEX SUBUNIT 2"/>
    <property type="match status" value="1"/>
</dbReference>
<gene>
    <name evidence="2" type="ORF">EWB00_002742</name>
</gene>
<dbReference type="Proteomes" id="UP000311919">
    <property type="component" value="Unassembled WGS sequence"/>
</dbReference>
<organism evidence="2 3">
    <name type="scientific">Schistosoma japonicum</name>
    <name type="common">Blood fluke</name>
    <dbReference type="NCBI Taxonomy" id="6182"/>
    <lineage>
        <taxon>Eukaryota</taxon>
        <taxon>Metazoa</taxon>
        <taxon>Spiralia</taxon>
        <taxon>Lophotrochozoa</taxon>
        <taxon>Platyhelminthes</taxon>
        <taxon>Trematoda</taxon>
        <taxon>Digenea</taxon>
        <taxon>Strigeidida</taxon>
        <taxon>Schistosomatoidea</taxon>
        <taxon>Schistosomatidae</taxon>
        <taxon>Schistosoma</taxon>
    </lineage>
</organism>
<feature type="compositionally biased region" description="Low complexity" evidence="1">
    <location>
        <begin position="1"/>
        <end position="32"/>
    </location>
</feature>
<reference evidence="2 3" key="1">
    <citation type="submission" date="2019-03" db="EMBL/GenBank/DDBJ databases">
        <title>An improved genome assembly of the fluke Schistosoma japonicum.</title>
        <authorList>
            <person name="Hu W."/>
            <person name="Luo F."/>
            <person name="Yin M."/>
            <person name="Mo X."/>
            <person name="Sun C."/>
            <person name="Wu Q."/>
            <person name="Zhu B."/>
            <person name="Xiang M."/>
            <person name="Wang J."/>
            <person name="Wang Y."/>
            <person name="Zhang T."/>
            <person name="Xu B."/>
            <person name="Zheng H."/>
            <person name="Feng Z."/>
        </authorList>
    </citation>
    <scope>NUCLEOTIDE SEQUENCE [LARGE SCALE GENOMIC DNA]</scope>
    <source>
        <strain evidence="2">HuSjv2</strain>
        <tissue evidence="2">Worms</tissue>
    </source>
</reference>
<dbReference type="EMBL" id="SKCS01000186">
    <property type="protein sequence ID" value="TNN13668.1"/>
    <property type="molecule type" value="Genomic_DNA"/>
</dbReference>